<name>A0A9D1SPN1_9BACT</name>
<dbReference type="AlphaFoldDB" id="A0A9D1SPN1"/>
<dbReference type="EMBL" id="DVOC01000037">
    <property type="protein sequence ID" value="HIU90790.1"/>
    <property type="molecule type" value="Genomic_DNA"/>
</dbReference>
<evidence type="ECO:0000313" key="2">
    <source>
        <dbReference type="Proteomes" id="UP000886852"/>
    </source>
</evidence>
<comment type="caution">
    <text evidence="1">The sequence shown here is derived from an EMBL/GenBank/DDBJ whole genome shotgun (WGS) entry which is preliminary data.</text>
</comment>
<protein>
    <submittedName>
        <fullName evidence="1">Uncharacterized protein</fullName>
    </submittedName>
</protein>
<sequence>MNLSTLALLLLLWQMLRRKDYTSMLSDDTQSLLKSVENLGKEGGGIGDVLSVITNPAVMSAAKGLFDLNEKEPPLKNDEDYTFRTPSPASKEFFRPIDKIADAEIKSKLYDFYDNWYVK</sequence>
<evidence type="ECO:0000313" key="1">
    <source>
        <dbReference type="EMBL" id="HIU90790.1"/>
    </source>
</evidence>
<dbReference type="Proteomes" id="UP000886852">
    <property type="component" value="Unassembled WGS sequence"/>
</dbReference>
<gene>
    <name evidence="1" type="ORF">IAC72_02065</name>
</gene>
<reference evidence="1" key="2">
    <citation type="journal article" date="2021" name="PeerJ">
        <title>Extensive microbial diversity within the chicken gut microbiome revealed by metagenomics and culture.</title>
        <authorList>
            <person name="Gilroy R."/>
            <person name="Ravi A."/>
            <person name="Getino M."/>
            <person name="Pursley I."/>
            <person name="Horton D.L."/>
            <person name="Alikhan N.F."/>
            <person name="Baker D."/>
            <person name="Gharbi K."/>
            <person name="Hall N."/>
            <person name="Watson M."/>
            <person name="Adriaenssens E.M."/>
            <person name="Foster-Nyarko E."/>
            <person name="Jarju S."/>
            <person name="Secka A."/>
            <person name="Antonio M."/>
            <person name="Oren A."/>
            <person name="Chaudhuri R.R."/>
            <person name="La Ragione R."/>
            <person name="Hildebrand F."/>
            <person name="Pallen M.J."/>
        </authorList>
    </citation>
    <scope>NUCLEOTIDE SEQUENCE</scope>
    <source>
        <strain evidence="1">ChiHjej12B11-7776</strain>
    </source>
</reference>
<organism evidence="1 2">
    <name type="scientific">Candidatus Fimimonas merdipullorum</name>
    <dbReference type="NCBI Taxonomy" id="2840822"/>
    <lineage>
        <taxon>Bacteria</taxon>
        <taxon>Pseudomonadati</taxon>
        <taxon>Myxococcota</taxon>
        <taxon>Myxococcia</taxon>
        <taxon>Myxococcales</taxon>
        <taxon>Cystobacterineae</taxon>
        <taxon>Myxococcaceae</taxon>
        <taxon>Myxococcaceae incertae sedis</taxon>
        <taxon>Candidatus Fimimonas</taxon>
    </lineage>
</organism>
<proteinExistence type="predicted"/>
<reference evidence="1" key="1">
    <citation type="submission" date="2020-10" db="EMBL/GenBank/DDBJ databases">
        <authorList>
            <person name="Gilroy R."/>
        </authorList>
    </citation>
    <scope>NUCLEOTIDE SEQUENCE</scope>
    <source>
        <strain evidence="1">ChiHjej12B11-7776</strain>
    </source>
</reference>
<accession>A0A9D1SPN1</accession>